<reference evidence="2" key="1">
    <citation type="journal article" date="2022" name="Int. J. Mol. Sci.">
        <title>Draft Genome of Tanacetum Coccineum: Genomic Comparison of Closely Related Tanacetum-Family Plants.</title>
        <authorList>
            <person name="Yamashiro T."/>
            <person name="Shiraishi A."/>
            <person name="Nakayama K."/>
            <person name="Satake H."/>
        </authorList>
    </citation>
    <scope>NUCLEOTIDE SEQUENCE</scope>
</reference>
<name>A0ABQ4X3F4_9ASTR</name>
<proteinExistence type="predicted"/>
<dbReference type="Proteomes" id="UP001151760">
    <property type="component" value="Unassembled WGS sequence"/>
</dbReference>
<reference evidence="2" key="2">
    <citation type="submission" date="2022-01" db="EMBL/GenBank/DDBJ databases">
        <authorList>
            <person name="Yamashiro T."/>
            <person name="Shiraishi A."/>
            <person name="Satake H."/>
            <person name="Nakayama K."/>
        </authorList>
    </citation>
    <scope>NUCLEOTIDE SEQUENCE</scope>
</reference>
<feature type="region of interest" description="Disordered" evidence="1">
    <location>
        <begin position="8"/>
        <end position="79"/>
    </location>
</feature>
<keyword evidence="3" id="KW-1185">Reference proteome</keyword>
<comment type="caution">
    <text evidence="2">The sequence shown here is derived from an EMBL/GenBank/DDBJ whole genome shotgun (WGS) entry which is preliminary data.</text>
</comment>
<gene>
    <name evidence="2" type="ORF">Tco_0654516</name>
</gene>
<protein>
    <submittedName>
        <fullName evidence="2">Uncharacterized protein</fullName>
    </submittedName>
</protein>
<dbReference type="EMBL" id="BQNB010009170">
    <property type="protein sequence ID" value="GJS59732.1"/>
    <property type="molecule type" value="Genomic_DNA"/>
</dbReference>
<organism evidence="2 3">
    <name type="scientific">Tanacetum coccineum</name>
    <dbReference type="NCBI Taxonomy" id="301880"/>
    <lineage>
        <taxon>Eukaryota</taxon>
        <taxon>Viridiplantae</taxon>
        <taxon>Streptophyta</taxon>
        <taxon>Embryophyta</taxon>
        <taxon>Tracheophyta</taxon>
        <taxon>Spermatophyta</taxon>
        <taxon>Magnoliopsida</taxon>
        <taxon>eudicotyledons</taxon>
        <taxon>Gunneridae</taxon>
        <taxon>Pentapetalae</taxon>
        <taxon>asterids</taxon>
        <taxon>campanulids</taxon>
        <taxon>Asterales</taxon>
        <taxon>Asteraceae</taxon>
        <taxon>Asteroideae</taxon>
        <taxon>Anthemideae</taxon>
        <taxon>Anthemidinae</taxon>
        <taxon>Tanacetum</taxon>
    </lineage>
</organism>
<evidence type="ECO:0000256" key="1">
    <source>
        <dbReference type="SAM" id="MobiDB-lite"/>
    </source>
</evidence>
<evidence type="ECO:0000313" key="2">
    <source>
        <dbReference type="EMBL" id="GJS59732.1"/>
    </source>
</evidence>
<feature type="compositionally biased region" description="Basic and acidic residues" evidence="1">
    <location>
        <begin position="11"/>
        <end position="22"/>
    </location>
</feature>
<accession>A0ABQ4X3F4</accession>
<feature type="compositionally biased region" description="Basic and acidic residues" evidence="1">
    <location>
        <begin position="34"/>
        <end position="69"/>
    </location>
</feature>
<sequence length="79" mass="8783">MCEELFLYSAQKKDLDPSERFDNGGNEGAGGKGQVEEGRGEKKEAVKGGKWREEDAGGDEGGEKMREQQGTHIRRRGRK</sequence>
<evidence type="ECO:0000313" key="3">
    <source>
        <dbReference type="Proteomes" id="UP001151760"/>
    </source>
</evidence>